<feature type="non-terminal residue" evidence="1">
    <location>
        <position position="1"/>
    </location>
</feature>
<evidence type="ECO:0000313" key="2">
    <source>
        <dbReference type="Proteomes" id="UP001152795"/>
    </source>
</evidence>
<sequence>MSLFIQTKPPSTYNCKGLDGAVMIHCLPTAAASTFDEYVDKVFIPYLEKQLQESRRKELFGFLTTKVEQFNCPASTAMYVTSGQSVLSISSGSPMHSCNHKEADTRVVVHILHALEHREKTVLVHTVDTDVVVNLVGTFHNLAAVQTLLDIWVAFGTGKNYRFYSINAICASLGEPRSCTLHVFHTFLGCDTTWQAFEDVT</sequence>
<evidence type="ECO:0000313" key="1">
    <source>
        <dbReference type="EMBL" id="CAB4016123.1"/>
    </source>
</evidence>
<keyword evidence="2" id="KW-1185">Reference proteome</keyword>
<accession>A0A6S7IG67</accession>
<proteinExistence type="predicted"/>
<organism evidence="1 2">
    <name type="scientific">Paramuricea clavata</name>
    <name type="common">Red gorgonian</name>
    <name type="synonym">Violescent sea-whip</name>
    <dbReference type="NCBI Taxonomy" id="317549"/>
    <lineage>
        <taxon>Eukaryota</taxon>
        <taxon>Metazoa</taxon>
        <taxon>Cnidaria</taxon>
        <taxon>Anthozoa</taxon>
        <taxon>Octocorallia</taxon>
        <taxon>Malacalcyonacea</taxon>
        <taxon>Plexauridae</taxon>
        <taxon>Paramuricea</taxon>
    </lineage>
</organism>
<name>A0A6S7IG67_PARCT</name>
<protein>
    <submittedName>
        <fullName evidence="1">Uncharacterized protein</fullName>
    </submittedName>
</protein>
<dbReference type="Proteomes" id="UP001152795">
    <property type="component" value="Unassembled WGS sequence"/>
</dbReference>
<dbReference type="OrthoDB" id="5977580at2759"/>
<dbReference type="EMBL" id="CACRXK020008982">
    <property type="protein sequence ID" value="CAB4016123.1"/>
    <property type="molecule type" value="Genomic_DNA"/>
</dbReference>
<gene>
    <name evidence="1" type="ORF">PACLA_8A046612</name>
</gene>
<dbReference type="AlphaFoldDB" id="A0A6S7IG67"/>
<comment type="caution">
    <text evidence="1">The sequence shown here is derived from an EMBL/GenBank/DDBJ whole genome shotgun (WGS) entry which is preliminary data.</text>
</comment>
<reference evidence="1" key="1">
    <citation type="submission" date="2020-04" db="EMBL/GenBank/DDBJ databases">
        <authorList>
            <person name="Alioto T."/>
            <person name="Alioto T."/>
            <person name="Gomez Garrido J."/>
        </authorList>
    </citation>
    <scope>NUCLEOTIDE SEQUENCE</scope>
    <source>
        <strain evidence="1">A484AB</strain>
    </source>
</reference>